<dbReference type="NCBIfam" id="TIGR01987">
    <property type="entry name" value="HI0074"/>
    <property type="match status" value="1"/>
</dbReference>
<protein>
    <submittedName>
        <fullName evidence="1">Nucleotidyltransferase substrate binding protein, HI0074 family</fullName>
    </submittedName>
</protein>
<dbReference type="InterPro" id="IPR010235">
    <property type="entry name" value="HepT"/>
</dbReference>
<organism evidence="1 2">
    <name type="scientific">Gracilimonas mengyeensis</name>
    <dbReference type="NCBI Taxonomy" id="1302730"/>
    <lineage>
        <taxon>Bacteria</taxon>
        <taxon>Pseudomonadati</taxon>
        <taxon>Balneolota</taxon>
        <taxon>Balneolia</taxon>
        <taxon>Balneolales</taxon>
        <taxon>Balneolaceae</taxon>
        <taxon>Gracilimonas</taxon>
    </lineage>
</organism>
<dbReference type="AlphaFoldDB" id="A0A521FGR4"/>
<dbReference type="Gene3D" id="1.20.120.330">
    <property type="entry name" value="Nucleotidyltransferases domain 2"/>
    <property type="match status" value="1"/>
</dbReference>
<name>A0A521FGR4_9BACT</name>
<sequence>MSEQDVRWKQRYSNYEKALDKLADVVETRAPDELSELEKEGVIQRFEYTQELAWKVMKDYLEYQGITGLTGSRDAFREAFQKEIIEDGEAWMETIKSRNKTSHLYDEITAAEIVDSIFNVYIYLFRSFSKKMKSLL</sequence>
<dbReference type="RefSeq" id="WP_142456029.1">
    <property type="nucleotide sequence ID" value="NZ_FXTP01000018.1"/>
</dbReference>
<gene>
    <name evidence="1" type="ORF">SAMN06265219_11833</name>
</gene>
<accession>A0A521FGR4</accession>
<dbReference type="GO" id="GO:0016740">
    <property type="term" value="F:transferase activity"/>
    <property type="evidence" value="ECO:0007669"/>
    <property type="project" value="UniProtKB-KW"/>
</dbReference>
<dbReference type="Proteomes" id="UP000317557">
    <property type="component" value="Unassembled WGS sequence"/>
</dbReference>
<dbReference type="Pfam" id="PF08780">
    <property type="entry name" value="NTase_sub_bind"/>
    <property type="match status" value="1"/>
</dbReference>
<dbReference type="OrthoDB" id="9810452at2"/>
<evidence type="ECO:0000313" key="1">
    <source>
        <dbReference type="EMBL" id="SMO94841.1"/>
    </source>
</evidence>
<evidence type="ECO:0000313" key="2">
    <source>
        <dbReference type="Proteomes" id="UP000317557"/>
    </source>
</evidence>
<keyword evidence="1" id="KW-0808">Transferase</keyword>
<dbReference type="SUPFAM" id="SSF81593">
    <property type="entry name" value="Nucleotidyltransferase substrate binding subunit/domain"/>
    <property type="match status" value="1"/>
</dbReference>
<proteinExistence type="predicted"/>
<dbReference type="EMBL" id="FXTP01000018">
    <property type="protein sequence ID" value="SMO94841.1"/>
    <property type="molecule type" value="Genomic_DNA"/>
</dbReference>
<reference evidence="1 2" key="1">
    <citation type="submission" date="2017-05" db="EMBL/GenBank/DDBJ databases">
        <authorList>
            <person name="Varghese N."/>
            <person name="Submissions S."/>
        </authorList>
    </citation>
    <scope>NUCLEOTIDE SEQUENCE [LARGE SCALE GENOMIC DNA]</scope>
    <source>
        <strain evidence="1 2">DSM 21985</strain>
    </source>
</reference>
<keyword evidence="2" id="KW-1185">Reference proteome</keyword>